<dbReference type="Proteomes" id="UP001321473">
    <property type="component" value="Unassembled WGS sequence"/>
</dbReference>
<evidence type="ECO:0000313" key="8">
    <source>
        <dbReference type="Proteomes" id="UP001321473"/>
    </source>
</evidence>
<feature type="domain" description="Myosin motor" evidence="6">
    <location>
        <begin position="1"/>
        <end position="186"/>
    </location>
</feature>
<dbReference type="GO" id="GO:0016020">
    <property type="term" value="C:membrane"/>
    <property type="evidence" value="ECO:0007669"/>
    <property type="project" value="TreeGrafter"/>
</dbReference>
<dbReference type="PANTHER" id="PTHR13140">
    <property type="entry name" value="MYOSIN"/>
    <property type="match status" value="1"/>
</dbReference>
<keyword evidence="1" id="KW-0547">Nucleotide-binding</keyword>
<sequence>MPPTMGSLTADANNTSSLRRSSSIRRAQSMAGAKRRSLPLQVKHTADSLLEVVRRTRLHFVHCLVPSEKPPLAGEAGDGGEPCFDVDLVRSQLKGAQILDAVRVRKQGFPENLLYLEFRRRYGLLASPDSRVVNGEESSDERAATEALLRQLDLEPSSYRLGLSQVQELAICCIQRNVRKFLEIRDWPWWRLFVKIAPVLNVQRTEQELRLSRIRYLDDVHDDVHMMSCGHPRDTSFVAGWTSTECPGEIHRDEQRISCHMLGTRFQLVQDVL</sequence>
<reference evidence="7 8" key="1">
    <citation type="journal article" date="2023" name="Arcadia Sci">
        <title>De novo assembly of a long-read Amblyomma americanum tick genome.</title>
        <authorList>
            <person name="Chou S."/>
            <person name="Poskanzer K.E."/>
            <person name="Rollins M."/>
            <person name="Thuy-Boun P.S."/>
        </authorList>
    </citation>
    <scope>NUCLEOTIDE SEQUENCE [LARGE SCALE GENOMIC DNA]</scope>
    <source>
        <strain evidence="7">F_SG_1</strain>
        <tissue evidence="7">Salivary glands</tissue>
    </source>
</reference>
<proteinExistence type="inferred from homology"/>
<comment type="caution">
    <text evidence="7">The sequence shown here is derived from an EMBL/GenBank/DDBJ whole genome shotgun (WGS) entry which is preliminary data.</text>
</comment>
<feature type="region of interest" description="Disordered" evidence="5">
    <location>
        <begin position="1"/>
        <end position="37"/>
    </location>
</feature>
<comment type="caution">
    <text evidence="4">Lacks conserved residue(s) required for the propagation of feature annotation.</text>
</comment>
<organism evidence="7 8">
    <name type="scientific">Amblyomma americanum</name>
    <name type="common">Lone star tick</name>
    <dbReference type="NCBI Taxonomy" id="6943"/>
    <lineage>
        <taxon>Eukaryota</taxon>
        <taxon>Metazoa</taxon>
        <taxon>Ecdysozoa</taxon>
        <taxon>Arthropoda</taxon>
        <taxon>Chelicerata</taxon>
        <taxon>Arachnida</taxon>
        <taxon>Acari</taxon>
        <taxon>Parasitiformes</taxon>
        <taxon>Ixodida</taxon>
        <taxon>Ixodoidea</taxon>
        <taxon>Ixodidae</taxon>
        <taxon>Amblyomminae</taxon>
        <taxon>Amblyomma</taxon>
    </lineage>
</organism>
<evidence type="ECO:0000256" key="3">
    <source>
        <dbReference type="ARBA" id="ARBA00023203"/>
    </source>
</evidence>
<dbReference type="GO" id="GO:0005524">
    <property type="term" value="F:ATP binding"/>
    <property type="evidence" value="ECO:0007669"/>
    <property type="project" value="UniProtKB-KW"/>
</dbReference>
<evidence type="ECO:0000256" key="5">
    <source>
        <dbReference type="SAM" id="MobiDB-lite"/>
    </source>
</evidence>
<feature type="compositionally biased region" description="Polar residues" evidence="5">
    <location>
        <begin position="1"/>
        <end position="15"/>
    </location>
</feature>
<dbReference type="SUPFAM" id="SSF52540">
    <property type="entry name" value="P-loop containing nucleoside triphosphate hydrolases"/>
    <property type="match status" value="1"/>
</dbReference>
<evidence type="ECO:0000256" key="2">
    <source>
        <dbReference type="ARBA" id="ARBA00022840"/>
    </source>
</evidence>
<evidence type="ECO:0000256" key="4">
    <source>
        <dbReference type="PROSITE-ProRule" id="PRU00782"/>
    </source>
</evidence>
<accession>A0AAQ4ENB7</accession>
<dbReference type="PANTHER" id="PTHR13140:SF706">
    <property type="entry name" value="DILUTE CLASS UNCONVENTIONAL MYOSIN, ISOFORM C"/>
    <property type="match status" value="1"/>
</dbReference>
<dbReference type="GO" id="GO:0016459">
    <property type="term" value="C:myosin complex"/>
    <property type="evidence" value="ECO:0007669"/>
    <property type="project" value="UniProtKB-KW"/>
</dbReference>
<dbReference type="Gene3D" id="1.20.5.4820">
    <property type="match status" value="1"/>
</dbReference>
<evidence type="ECO:0000259" key="6">
    <source>
        <dbReference type="PROSITE" id="PS51456"/>
    </source>
</evidence>
<keyword evidence="4" id="KW-0505">Motor protein</keyword>
<comment type="similarity">
    <text evidence="4">Belongs to the TRAFAC class myosin-kinesin ATPase superfamily. Myosin family.</text>
</comment>
<evidence type="ECO:0000256" key="1">
    <source>
        <dbReference type="ARBA" id="ARBA00022741"/>
    </source>
</evidence>
<evidence type="ECO:0000313" key="7">
    <source>
        <dbReference type="EMBL" id="KAK8776141.1"/>
    </source>
</evidence>
<dbReference type="Pfam" id="PF00063">
    <property type="entry name" value="Myosin_head"/>
    <property type="match status" value="1"/>
</dbReference>
<keyword evidence="8" id="KW-1185">Reference proteome</keyword>
<dbReference type="AlphaFoldDB" id="A0AAQ4ENB7"/>
<dbReference type="PROSITE" id="PS51456">
    <property type="entry name" value="MYOSIN_MOTOR"/>
    <property type="match status" value="1"/>
</dbReference>
<dbReference type="InterPro" id="IPR001609">
    <property type="entry name" value="Myosin_head_motor_dom-like"/>
</dbReference>
<dbReference type="GO" id="GO:0005737">
    <property type="term" value="C:cytoplasm"/>
    <property type="evidence" value="ECO:0007669"/>
    <property type="project" value="TreeGrafter"/>
</dbReference>
<dbReference type="GO" id="GO:0051015">
    <property type="term" value="F:actin filament binding"/>
    <property type="evidence" value="ECO:0007669"/>
    <property type="project" value="TreeGrafter"/>
</dbReference>
<dbReference type="GO" id="GO:0007015">
    <property type="term" value="P:actin filament organization"/>
    <property type="evidence" value="ECO:0007669"/>
    <property type="project" value="TreeGrafter"/>
</dbReference>
<keyword evidence="3 4" id="KW-0009">Actin-binding</keyword>
<feature type="compositionally biased region" description="Low complexity" evidence="5">
    <location>
        <begin position="16"/>
        <end position="29"/>
    </location>
</feature>
<dbReference type="Gene3D" id="6.20.240.20">
    <property type="match status" value="1"/>
</dbReference>
<dbReference type="EMBL" id="JARKHS020013332">
    <property type="protein sequence ID" value="KAK8776141.1"/>
    <property type="molecule type" value="Genomic_DNA"/>
</dbReference>
<dbReference type="GO" id="GO:0000146">
    <property type="term" value="F:microfilament motor activity"/>
    <property type="evidence" value="ECO:0007669"/>
    <property type="project" value="TreeGrafter"/>
</dbReference>
<keyword evidence="4" id="KW-0518">Myosin</keyword>
<name>A0AAQ4ENB7_AMBAM</name>
<gene>
    <name evidence="7" type="ORF">V5799_030514</name>
</gene>
<dbReference type="InterPro" id="IPR027417">
    <property type="entry name" value="P-loop_NTPase"/>
</dbReference>
<keyword evidence="2" id="KW-0067">ATP-binding</keyword>
<protein>
    <recommendedName>
        <fullName evidence="6">Myosin motor domain-containing protein</fullName>
    </recommendedName>
</protein>